<reference key="2">
    <citation type="submission" date="2011-03" db="EMBL/GenBank/DDBJ databases">
        <title>Complete genome sequence of the thermoacidophilic crenarchaeon Thermoproteus uzoniensis 768-20.</title>
        <authorList>
            <person name="Mardanov A.V."/>
            <person name="Gumerov V.M."/>
            <person name="Beletsky A.V."/>
            <person name="Prokofeva M.I."/>
            <person name="Bonch-Osmolovskaya E.A."/>
            <person name="Ravin N.V."/>
            <person name="Skryabin K.G."/>
        </authorList>
    </citation>
    <scope>NUCLEOTIDE SEQUENCE</scope>
    <source>
        <strain>768-20</strain>
    </source>
</reference>
<sequence length="177" mass="18893">MRLVLLVLLAEYLAIALFAVLGYIYHGVVPPWFINMLRDQLHEVVTGPLAIFGHNAVIMTADSIPFVGPFALAVTLGATGFVLGAVVGYAAGQFGLLSLAVGYLATVAMPHGILELSSYAFATAGSIDATRRLLSRRGGVLKTWLIHYAVALALLLAAAYVEWWELETIGPILSRLG</sequence>
<feature type="transmembrane region" description="Helical" evidence="1">
    <location>
        <begin position="70"/>
        <end position="91"/>
    </location>
</feature>
<dbReference type="RefSeq" id="WP_013679702.1">
    <property type="nucleotide sequence ID" value="NC_015315.1"/>
</dbReference>
<keyword evidence="3" id="KW-1185">Reference proteome</keyword>
<dbReference type="Proteomes" id="UP000008138">
    <property type="component" value="Chromosome"/>
</dbReference>
<evidence type="ECO:0000256" key="1">
    <source>
        <dbReference type="SAM" id="Phobius"/>
    </source>
</evidence>
<dbReference type="STRING" id="999630.TUZN_0881"/>
<evidence type="ECO:0008006" key="4">
    <source>
        <dbReference type="Google" id="ProtNLM"/>
    </source>
</evidence>
<dbReference type="KEGG" id="tuz:TUZN_0881"/>
<keyword evidence="1" id="KW-0812">Transmembrane</keyword>
<gene>
    <name evidence="2" type="ordered locus">TUZN_0881</name>
</gene>
<organism evidence="2 3">
    <name type="scientific">Thermoproteus uzoniensis (strain 768-20)</name>
    <dbReference type="NCBI Taxonomy" id="999630"/>
    <lineage>
        <taxon>Archaea</taxon>
        <taxon>Thermoproteota</taxon>
        <taxon>Thermoprotei</taxon>
        <taxon>Thermoproteales</taxon>
        <taxon>Thermoproteaceae</taxon>
        <taxon>Thermoproteus</taxon>
    </lineage>
</organism>
<name>F2L5J5_THEU7</name>
<evidence type="ECO:0000313" key="3">
    <source>
        <dbReference type="Proteomes" id="UP000008138"/>
    </source>
</evidence>
<protein>
    <recommendedName>
        <fullName evidence="4">Stage II sporulation protein M</fullName>
    </recommendedName>
</protein>
<reference evidence="2 3" key="1">
    <citation type="journal article" date="2011" name="J. Bacteriol.">
        <title>Complete genome sequence of the thermoacidophilic crenarchaeon Thermoproteus uzoniensis 768-20.</title>
        <authorList>
            <person name="Mardanov A.V."/>
            <person name="Gumerov V.M."/>
            <person name="Beletsky A.V."/>
            <person name="Prokofeva M.I."/>
            <person name="Bonch-Osmolovskaya E.A."/>
            <person name="Ravin N.V."/>
            <person name="Skryabin K.G."/>
        </authorList>
    </citation>
    <scope>NUCLEOTIDE SEQUENCE [LARGE SCALE GENOMIC DNA]</scope>
    <source>
        <strain evidence="2 3">768-20</strain>
    </source>
</reference>
<dbReference type="GeneID" id="10360415"/>
<dbReference type="HOGENOM" id="CLU_123171_0_0_2"/>
<keyword evidence="1" id="KW-0472">Membrane</keyword>
<accession>F2L5J5</accession>
<feature type="transmembrane region" description="Helical" evidence="1">
    <location>
        <begin position="97"/>
        <end position="122"/>
    </location>
</feature>
<proteinExistence type="predicted"/>
<keyword evidence="1" id="KW-1133">Transmembrane helix</keyword>
<dbReference type="AlphaFoldDB" id="F2L5J5"/>
<evidence type="ECO:0000313" key="2">
    <source>
        <dbReference type="EMBL" id="AEA12366.1"/>
    </source>
</evidence>
<feature type="transmembrane region" description="Helical" evidence="1">
    <location>
        <begin position="143"/>
        <end position="161"/>
    </location>
</feature>
<dbReference type="eggNOG" id="arCOG01995">
    <property type="taxonomic scope" value="Archaea"/>
</dbReference>
<dbReference type="EMBL" id="CP002590">
    <property type="protein sequence ID" value="AEA12366.1"/>
    <property type="molecule type" value="Genomic_DNA"/>
</dbReference>